<evidence type="ECO:0000256" key="3">
    <source>
        <dbReference type="ARBA" id="ARBA00022912"/>
    </source>
</evidence>
<feature type="region of interest" description="Disordered" evidence="6">
    <location>
        <begin position="369"/>
        <end position="462"/>
    </location>
</feature>
<dbReference type="PANTHER" id="PTHR13832">
    <property type="entry name" value="PROTEIN PHOSPHATASE 2C"/>
    <property type="match status" value="1"/>
</dbReference>
<dbReference type="InterPro" id="IPR015655">
    <property type="entry name" value="PP2C"/>
</dbReference>
<dbReference type="InterPro" id="IPR001932">
    <property type="entry name" value="PPM-type_phosphatase-like_dom"/>
</dbReference>
<evidence type="ECO:0000256" key="2">
    <source>
        <dbReference type="ARBA" id="ARBA00022801"/>
    </source>
</evidence>
<protein>
    <recommendedName>
        <fullName evidence="1">protein-serine/threonine phosphatase</fullName>
        <ecNumber evidence="1">3.1.3.16</ecNumber>
    </recommendedName>
</protein>
<feature type="compositionally biased region" description="Basic and acidic residues" evidence="6">
    <location>
        <begin position="435"/>
        <end position="444"/>
    </location>
</feature>
<evidence type="ECO:0000259" key="7">
    <source>
        <dbReference type="PROSITE" id="PS51746"/>
    </source>
</evidence>
<proteinExistence type="predicted"/>
<comment type="catalytic activity">
    <reaction evidence="4">
        <text>O-phospho-L-seryl-[protein] + H2O = L-seryl-[protein] + phosphate</text>
        <dbReference type="Rhea" id="RHEA:20629"/>
        <dbReference type="Rhea" id="RHEA-COMP:9863"/>
        <dbReference type="Rhea" id="RHEA-COMP:11604"/>
        <dbReference type="ChEBI" id="CHEBI:15377"/>
        <dbReference type="ChEBI" id="CHEBI:29999"/>
        <dbReference type="ChEBI" id="CHEBI:43474"/>
        <dbReference type="ChEBI" id="CHEBI:83421"/>
        <dbReference type="EC" id="3.1.3.16"/>
    </reaction>
</comment>
<reference evidence="9" key="1">
    <citation type="submission" date="2024-06" db="EMBL/GenBank/DDBJ databases">
        <authorList>
            <person name="Ryan C."/>
        </authorList>
    </citation>
    <scope>NUCLEOTIDE SEQUENCE [LARGE SCALE GENOMIC DNA]</scope>
</reference>
<evidence type="ECO:0000313" key="9">
    <source>
        <dbReference type="Proteomes" id="UP001497457"/>
    </source>
</evidence>
<organism evidence="8 9">
    <name type="scientific">Urochloa decumbens</name>
    <dbReference type="NCBI Taxonomy" id="240449"/>
    <lineage>
        <taxon>Eukaryota</taxon>
        <taxon>Viridiplantae</taxon>
        <taxon>Streptophyta</taxon>
        <taxon>Embryophyta</taxon>
        <taxon>Tracheophyta</taxon>
        <taxon>Spermatophyta</taxon>
        <taxon>Magnoliopsida</taxon>
        <taxon>Liliopsida</taxon>
        <taxon>Poales</taxon>
        <taxon>Poaceae</taxon>
        <taxon>PACMAD clade</taxon>
        <taxon>Panicoideae</taxon>
        <taxon>Panicodae</taxon>
        <taxon>Paniceae</taxon>
        <taxon>Melinidinae</taxon>
        <taxon>Urochloa</taxon>
    </lineage>
</organism>
<dbReference type="Proteomes" id="UP001497457">
    <property type="component" value="Chromosome 18b"/>
</dbReference>
<reference evidence="8 9" key="2">
    <citation type="submission" date="2024-10" db="EMBL/GenBank/DDBJ databases">
        <authorList>
            <person name="Ryan C."/>
        </authorList>
    </citation>
    <scope>NUCLEOTIDE SEQUENCE [LARGE SCALE GENOMIC DNA]</scope>
</reference>
<evidence type="ECO:0000256" key="6">
    <source>
        <dbReference type="SAM" id="MobiDB-lite"/>
    </source>
</evidence>
<sequence>MVRLIRPWISCAQLRMHEHEFSSLRDHQQKPVTMQGKQVIPMGASNSRPDPVIRKFTEGGENDRIEYGVSTIQRKNMKVHFAAVPDLDDRTSFFGVYDGHEGAEVALFCATQFHNDLRDHPFYEQNLFGAMRMTFFRMDELLEQSDEWKKLLPQGTSDSDRVLCLFLRDCIKQAIFPYIPPQESGSTACVAVIRGHDIVIGNVGHSRCIISRNGQAIELTTDHKPDHPIEKQRIERAGGEVTGDSVVLPGETEGFLQQQLGAARINGILAHSRAIGYFAFKSDKGLPPQHQMVTCDPGLRIVAITNDIEFLVIVSDGIWTDLTSQGVVDHIHNQLASGTTDLGIICQGLCDRCELSADNVTAILVQFKDAPPPEPEENLSDGNDNSSDDASPHAQEEILSGGNGNNSDYAPAPAPEENLSGGNGNNSDYAPAPAPEKKEEHKDDEPEGSQERPLLVGEITED</sequence>
<dbReference type="AlphaFoldDB" id="A0ABC8ZD92"/>
<dbReference type="CDD" id="cd00143">
    <property type="entry name" value="PP2Cc"/>
    <property type="match status" value="1"/>
</dbReference>
<keyword evidence="2" id="KW-0378">Hydrolase</keyword>
<dbReference type="PROSITE" id="PS51746">
    <property type="entry name" value="PPM_2"/>
    <property type="match status" value="1"/>
</dbReference>
<feature type="domain" description="PPM-type phosphatase" evidence="7">
    <location>
        <begin position="66"/>
        <end position="367"/>
    </location>
</feature>
<dbReference type="EC" id="3.1.3.16" evidence="1"/>
<dbReference type="EMBL" id="OZ075128">
    <property type="protein sequence ID" value="CAL4956051.1"/>
    <property type="molecule type" value="Genomic_DNA"/>
</dbReference>
<dbReference type="Pfam" id="PF00481">
    <property type="entry name" value="PP2C"/>
    <property type="match status" value="1"/>
</dbReference>
<dbReference type="SUPFAM" id="SSF81606">
    <property type="entry name" value="PP2C-like"/>
    <property type="match status" value="1"/>
</dbReference>
<evidence type="ECO:0000256" key="4">
    <source>
        <dbReference type="ARBA" id="ARBA00047761"/>
    </source>
</evidence>
<dbReference type="Gene3D" id="3.60.40.10">
    <property type="entry name" value="PPM-type phosphatase domain"/>
    <property type="match status" value="1"/>
</dbReference>
<keyword evidence="3" id="KW-0904">Protein phosphatase</keyword>
<name>A0ABC8ZD92_9POAL</name>
<keyword evidence="9" id="KW-1185">Reference proteome</keyword>
<evidence type="ECO:0000256" key="1">
    <source>
        <dbReference type="ARBA" id="ARBA00013081"/>
    </source>
</evidence>
<dbReference type="SMART" id="SM00332">
    <property type="entry name" value="PP2Cc"/>
    <property type="match status" value="1"/>
</dbReference>
<evidence type="ECO:0000313" key="8">
    <source>
        <dbReference type="EMBL" id="CAL4956051.1"/>
    </source>
</evidence>
<accession>A0ABC8ZD92</accession>
<evidence type="ECO:0000256" key="5">
    <source>
        <dbReference type="ARBA" id="ARBA00048336"/>
    </source>
</evidence>
<feature type="compositionally biased region" description="Low complexity" evidence="6">
    <location>
        <begin position="380"/>
        <end position="389"/>
    </location>
</feature>
<dbReference type="GO" id="GO:0004722">
    <property type="term" value="F:protein serine/threonine phosphatase activity"/>
    <property type="evidence" value="ECO:0007669"/>
    <property type="project" value="UniProtKB-EC"/>
</dbReference>
<comment type="catalytic activity">
    <reaction evidence="5">
        <text>O-phospho-L-threonyl-[protein] + H2O = L-threonyl-[protein] + phosphate</text>
        <dbReference type="Rhea" id="RHEA:47004"/>
        <dbReference type="Rhea" id="RHEA-COMP:11060"/>
        <dbReference type="Rhea" id="RHEA-COMP:11605"/>
        <dbReference type="ChEBI" id="CHEBI:15377"/>
        <dbReference type="ChEBI" id="CHEBI:30013"/>
        <dbReference type="ChEBI" id="CHEBI:43474"/>
        <dbReference type="ChEBI" id="CHEBI:61977"/>
        <dbReference type="EC" id="3.1.3.16"/>
    </reaction>
</comment>
<gene>
    <name evidence="8" type="ORF">URODEC1_LOCUS41809</name>
</gene>
<dbReference type="PANTHER" id="PTHR13832:SF285">
    <property type="entry name" value="PROTEIN PHOSPHATASE 2C 22-RELATED"/>
    <property type="match status" value="1"/>
</dbReference>
<dbReference type="InterPro" id="IPR036457">
    <property type="entry name" value="PPM-type-like_dom_sf"/>
</dbReference>